<accession>K1Z486</accession>
<dbReference type="AlphaFoldDB" id="K1Z486"/>
<organism evidence="2">
    <name type="scientific">uncultured bacterium</name>
    <name type="common">gcode 4</name>
    <dbReference type="NCBI Taxonomy" id="1234023"/>
    <lineage>
        <taxon>Bacteria</taxon>
        <taxon>environmental samples</taxon>
    </lineage>
</organism>
<reference evidence="2" key="1">
    <citation type="journal article" date="2012" name="Science">
        <title>Fermentation, hydrogen, and sulfur metabolism in multiple uncultivated bacterial phyla.</title>
        <authorList>
            <person name="Wrighton K.C."/>
            <person name="Thomas B.C."/>
            <person name="Sharon I."/>
            <person name="Miller C.S."/>
            <person name="Castelle C.J."/>
            <person name="VerBerkmoes N.C."/>
            <person name="Wilkins M.J."/>
            <person name="Hettich R.L."/>
            <person name="Lipton M.S."/>
            <person name="Williams K.H."/>
            <person name="Long P.E."/>
            <person name="Banfield J.F."/>
        </authorList>
    </citation>
    <scope>NUCLEOTIDE SEQUENCE [LARGE SCALE GENOMIC DNA]</scope>
</reference>
<feature type="domain" description="Transposase IS200-like" evidence="1">
    <location>
        <begin position="33"/>
        <end position="163"/>
    </location>
</feature>
<evidence type="ECO:0000259" key="1">
    <source>
        <dbReference type="SMART" id="SM01321"/>
    </source>
</evidence>
<dbReference type="SUPFAM" id="SSF143422">
    <property type="entry name" value="Transposase IS200-like"/>
    <property type="match status" value="1"/>
</dbReference>
<proteinExistence type="predicted"/>
<dbReference type="InterPro" id="IPR036515">
    <property type="entry name" value="Transposase_17_sf"/>
</dbReference>
<dbReference type="EMBL" id="AMFJ01028894">
    <property type="protein sequence ID" value="EKD44362.1"/>
    <property type="molecule type" value="Genomic_DNA"/>
</dbReference>
<name>K1Z486_9BACT</name>
<dbReference type="Gene3D" id="3.30.70.1290">
    <property type="entry name" value="Transposase IS200-like"/>
    <property type="match status" value="1"/>
</dbReference>
<sequence>MKKEYIFKDYKKKAFTESPEIKEMYNQKTRGSYPLFHITWVTHSSRISERMMLYKVEKGEWIYLSDDQEVEITRFIWDVVRENHFQVLAYNICKDHVHILLVCKKEELPDMIRKLKWKSAQKFKEWLWVGKDEVYHLWAQKYNISYVENNEKFREVMKYIEYNRVKHWLSDNKGLQPLVHEFLTVW</sequence>
<dbReference type="GO" id="GO:0003677">
    <property type="term" value="F:DNA binding"/>
    <property type="evidence" value="ECO:0007669"/>
    <property type="project" value="InterPro"/>
</dbReference>
<dbReference type="GO" id="GO:0004803">
    <property type="term" value="F:transposase activity"/>
    <property type="evidence" value="ECO:0007669"/>
    <property type="project" value="InterPro"/>
</dbReference>
<evidence type="ECO:0000313" key="2">
    <source>
        <dbReference type="EMBL" id="EKD44362.1"/>
    </source>
</evidence>
<gene>
    <name evidence="2" type="ORF">ACD_71C00163G0001</name>
</gene>
<dbReference type="Pfam" id="PF01797">
    <property type="entry name" value="Y1_Tnp"/>
    <property type="match status" value="1"/>
</dbReference>
<dbReference type="SMART" id="SM01321">
    <property type="entry name" value="Y1_Tnp"/>
    <property type="match status" value="1"/>
</dbReference>
<comment type="caution">
    <text evidence="2">The sequence shown here is derived from an EMBL/GenBank/DDBJ whole genome shotgun (WGS) entry which is preliminary data.</text>
</comment>
<dbReference type="InterPro" id="IPR002686">
    <property type="entry name" value="Transposase_17"/>
</dbReference>
<dbReference type="GO" id="GO:0006313">
    <property type="term" value="P:DNA transposition"/>
    <property type="evidence" value="ECO:0007669"/>
    <property type="project" value="InterPro"/>
</dbReference>
<protein>
    <recommendedName>
        <fullName evidence="1">Transposase IS200-like domain-containing protein</fullName>
    </recommendedName>
</protein>